<accession>W6Q715</accession>
<evidence type="ECO:0000313" key="2">
    <source>
        <dbReference type="EMBL" id="CDM31746.1"/>
    </source>
</evidence>
<evidence type="ECO:0000313" key="3">
    <source>
        <dbReference type="Proteomes" id="UP000030686"/>
    </source>
</evidence>
<dbReference type="Proteomes" id="UP000030686">
    <property type="component" value="Unassembled WGS sequence"/>
</dbReference>
<dbReference type="OMA" id="ATSCWNE"/>
<dbReference type="OrthoDB" id="3538998at2759"/>
<protein>
    <submittedName>
        <fullName evidence="2">Uncharacterized protein</fullName>
    </submittedName>
</protein>
<organism evidence="2 3">
    <name type="scientific">Penicillium roqueforti (strain FM164)</name>
    <dbReference type="NCBI Taxonomy" id="1365484"/>
    <lineage>
        <taxon>Eukaryota</taxon>
        <taxon>Fungi</taxon>
        <taxon>Dikarya</taxon>
        <taxon>Ascomycota</taxon>
        <taxon>Pezizomycotina</taxon>
        <taxon>Eurotiomycetes</taxon>
        <taxon>Eurotiomycetidae</taxon>
        <taxon>Eurotiales</taxon>
        <taxon>Aspergillaceae</taxon>
        <taxon>Penicillium</taxon>
    </lineage>
</organism>
<gene>
    <name evidence="2" type="ORF">PROQFM164_S02g001897</name>
</gene>
<feature type="signal peptide" evidence="1">
    <location>
        <begin position="1"/>
        <end position="19"/>
    </location>
</feature>
<evidence type="ECO:0000256" key="1">
    <source>
        <dbReference type="SAM" id="SignalP"/>
    </source>
</evidence>
<reference evidence="2" key="1">
    <citation type="journal article" date="2014" name="Nat. Commun.">
        <title>Multiple recent horizontal transfers of a large genomic region in cheese making fungi.</title>
        <authorList>
            <person name="Cheeseman K."/>
            <person name="Ropars J."/>
            <person name="Renault P."/>
            <person name="Dupont J."/>
            <person name="Gouzy J."/>
            <person name="Branca A."/>
            <person name="Abraham A.L."/>
            <person name="Ceppi M."/>
            <person name="Conseiller E."/>
            <person name="Debuchy R."/>
            <person name="Malagnac F."/>
            <person name="Goarin A."/>
            <person name="Silar P."/>
            <person name="Lacoste S."/>
            <person name="Sallet E."/>
            <person name="Bensimon A."/>
            <person name="Giraud T."/>
            <person name="Brygoo Y."/>
        </authorList>
    </citation>
    <scope>NUCLEOTIDE SEQUENCE [LARGE SCALE GENOMIC DNA]</scope>
    <source>
        <strain evidence="2">FM164</strain>
    </source>
</reference>
<dbReference type="AlphaFoldDB" id="W6Q715"/>
<proteinExistence type="predicted"/>
<sequence>MAFKLFLLLSLAASRIVLAEKVGYFDDSSVCADPKGLKTCYEDADTRYASCINNNCAGGDPACYKACNGDSSCMASQCPNLGIDCINVCECIKNANEIDCMAESCWNQVYSCEYQKTGENLVNFCPKVDLEQIPFWPFPGNATGGCSCNFAKIDLKATQINNHLTTCGNDEKALEQLTADELSDYGRACICCSYSAIVSTIWDECPNTDPAVLGADYWLGQLKDGEDGEACSTYMEKFPCKKLGFGDEVAGGTDTFYTPDNLPKNGTEKLYNTGGVVSSPVSGATFTWTLGTIARAITVSSTDNVVTATATTTTGSDSSGSSQSAATETGASATSTGLAAGCEIPALAIVGPVLAIVYGL</sequence>
<dbReference type="EMBL" id="HG792016">
    <property type="protein sequence ID" value="CDM31746.1"/>
    <property type="molecule type" value="Genomic_DNA"/>
</dbReference>
<keyword evidence="1" id="KW-0732">Signal</keyword>
<keyword evidence="3" id="KW-1185">Reference proteome</keyword>
<feature type="chain" id="PRO_5004881334" evidence="1">
    <location>
        <begin position="20"/>
        <end position="360"/>
    </location>
</feature>
<name>W6Q715_PENRF</name>